<feature type="signal peptide" evidence="2">
    <location>
        <begin position="1"/>
        <end position="21"/>
    </location>
</feature>
<sequence length="88" mass="8431">MNMKRTLLQGAFIVMTAATLAACQGSGDGDDAKAADQAPSTEQQSLNNGGASTDSSADSSTSTNSIPAAPAANGSASGSSTGSSSTTN</sequence>
<keyword evidence="2" id="KW-0732">Signal</keyword>
<dbReference type="PROSITE" id="PS51257">
    <property type="entry name" value="PROKAR_LIPOPROTEIN"/>
    <property type="match status" value="1"/>
</dbReference>
<proteinExistence type="predicted"/>
<dbReference type="RefSeq" id="WP_067018431.1">
    <property type="nucleotide sequence ID" value="NZ_FLOB01000009.1"/>
</dbReference>
<feature type="region of interest" description="Disordered" evidence="1">
    <location>
        <begin position="23"/>
        <end position="88"/>
    </location>
</feature>
<feature type="compositionally biased region" description="Low complexity" evidence="1">
    <location>
        <begin position="48"/>
        <end position="88"/>
    </location>
</feature>
<keyword evidence="4" id="KW-1185">Reference proteome</keyword>
<evidence type="ECO:0000313" key="3">
    <source>
        <dbReference type="EMBL" id="SBS35274.1"/>
    </source>
</evidence>
<evidence type="ECO:0000256" key="2">
    <source>
        <dbReference type="SAM" id="SignalP"/>
    </source>
</evidence>
<gene>
    <name evidence="3" type="ORF">MSP8886_03330</name>
</gene>
<organism evidence="3 4">
    <name type="scientific">Marinomonas spartinae</name>
    <dbReference type="NCBI Taxonomy" id="1792290"/>
    <lineage>
        <taxon>Bacteria</taxon>
        <taxon>Pseudomonadati</taxon>
        <taxon>Pseudomonadota</taxon>
        <taxon>Gammaproteobacteria</taxon>
        <taxon>Oceanospirillales</taxon>
        <taxon>Oceanospirillaceae</taxon>
        <taxon>Marinomonas</taxon>
    </lineage>
</organism>
<evidence type="ECO:0000256" key="1">
    <source>
        <dbReference type="SAM" id="MobiDB-lite"/>
    </source>
</evidence>
<dbReference type="AlphaFoldDB" id="A0A1A8TQ88"/>
<dbReference type="EMBL" id="FLOB01000009">
    <property type="protein sequence ID" value="SBS35274.1"/>
    <property type="molecule type" value="Genomic_DNA"/>
</dbReference>
<evidence type="ECO:0000313" key="4">
    <source>
        <dbReference type="Proteomes" id="UP000092544"/>
    </source>
</evidence>
<evidence type="ECO:0008006" key="5">
    <source>
        <dbReference type="Google" id="ProtNLM"/>
    </source>
</evidence>
<feature type="chain" id="PRO_5008379205" description="Lipoprotein" evidence="2">
    <location>
        <begin position="22"/>
        <end position="88"/>
    </location>
</feature>
<accession>A0A1A8TQ88</accession>
<dbReference type="Proteomes" id="UP000092544">
    <property type="component" value="Unassembled WGS sequence"/>
</dbReference>
<name>A0A1A8TQ88_9GAMM</name>
<reference evidence="3 4" key="1">
    <citation type="submission" date="2016-06" db="EMBL/GenBank/DDBJ databases">
        <authorList>
            <person name="Kjaerup R.B."/>
            <person name="Dalgaard T.S."/>
            <person name="Juul-Madsen H.R."/>
        </authorList>
    </citation>
    <scope>NUCLEOTIDE SEQUENCE [LARGE SCALE GENOMIC DNA]</scope>
    <source>
        <strain evidence="3 4">CECT 8886</strain>
    </source>
</reference>
<protein>
    <recommendedName>
        <fullName evidence="5">Lipoprotein</fullName>
    </recommendedName>
</protein>